<comment type="catalytic activity">
    <reaction evidence="1">
        <text>ATP + protein L-histidine = ADP + protein N-phospho-L-histidine.</text>
        <dbReference type="EC" id="2.7.13.3"/>
    </reaction>
</comment>
<dbReference type="SUPFAM" id="SSF55874">
    <property type="entry name" value="ATPase domain of HSP90 chaperone/DNA topoisomerase II/histidine kinase"/>
    <property type="match status" value="1"/>
</dbReference>
<dbReference type="AlphaFoldDB" id="A0A3B0QTT5"/>
<dbReference type="SMART" id="SM00387">
    <property type="entry name" value="HATPase_c"/>
    <property type="match status" value="1"/>
</dbReference>
<accession>A0A3B0QTT5</accession>
<feature type="domain" description="HAMP" evidence="9">
    <location>
        <begin position="213"/>
        <end position="265"/>
    </location>
</feature>
<feature type="domain" description="Histidine kinase" evidence="8">
    <location>
        <begin position="324"/>
        <end position="573"/>
    </location>
</feature>
<dbReference type="Gene3D" id="6.10.340.10">
    <property type="match status" value="1"/>
</dbReference>
<dbReference type="InterPro" id="IPR003594">
    <property type="entry name" value="HATPase_dom"/>
</dbReference>
<keyword evidence="5" id="KW-0418">Kinase</keyword>
<keyword evidence="7" id="KW-1133">Transmembrane helix</keyword>
<dbReference type="InterPro" id="IPR024478">
    <property type="entry name" value="HlyB_4HB_MCP"/>
</dbReference>
<dbReference type="InterPro" id="IPR036890">
    <property type="entry name" value="HATPase_C_sf"/>
</dbReference>
<organism evidence="10">
    <name type="scientific">hydrothermal vent metagenome</name>
    <dbReference type="NCBI Taxonomy" id="652676"/>
    <lineage>
        <taxon>unclassified sequences</taxon>
        <taxon>metagenomes</taxon>
        <taxon>ecological metagenomes</taxon>
    </lineage>
</organism>
<dbReference type="EMBL" id="UOEA01000042">
    <property type="protein sequence ID" value="VAV83469.1"/>
    <property type="molecule type" value="Genomic_DNA"/>
</dbReference>
<protein>
    <recommendedName>
        <fullName evidence="2">histidine kinase</fullName>
        <ecNumber evidence="2">2.7.13.3</ecNumber>
    </recommendedName>
</protein>
<gene>
    <name evidence="10" type="ORF">MNBD_DELTA01-1412</name>
</gene>
<dbReference type="CDD" id="cd00082">
    <property type="entry name" value="HisKA"/>
    <property type="match status" value="1"/>
</dbReference>
<dbReference type="EC" id="2.7.13.3" evidence="2"/>
<dbReference type="InterPro" id="IPR003660">
    <property type="entry name" value="HAMP_dom"/>
</dbReference>
<dbReference type="CDD" id="cd06225">
    <property type="entry name" value="HAMP"/>
    <property type="match status" value="1"/>
</dbReference>
<feature type="transmembrane region" description="Helical" evidence="7">
    <location>
        <begin position="192"/>
        <end position="211"/>
    </location>
</feature>
<dbReference type="Pfam" id="PF02518">
    <property type="entry name" value="HATPase_c"/>
    <property type="match status" value="1"/>
</dbReference>
<evidence type="ECO:0000256" key="1">
    <source>
        <dbReference type="ARBA" id="ARBA00000085"/>
    </source>
</evidence>
<evidence type="ECO:0000256" key="7">
    <source>
        <dbReference type="SAM" id="Phobius"/>
    </source>
</evidence>
<feature type="coiled-coil region" evidence="6">
    <location>
        <begin position="288"/>
        <end position="315"/>
    </location>
</feature>
<dbReference type="PANTHER" id="PTHR43065:SF50">
    <property type="entry name" value="HISTIDINE KINASE"/>
    <property type="match status" value="1"/>
</dbReference>
<keyword evidence="6" id="KW-0175">Coiled coil</keyword>
<dbReference type="Gene3D" id="1.10.287.130">
    <property type="match status" value="1"/>
</dbReference>
<evidence type="ECO:0000313" key="10">
    <source>
        <dbReference type="EMBL" id="VAV83469.1"/>
    </source>
</evidence>
<evidence type="ECO:0000256" key="2">
    <source>
        <dbReference type="ARBA" id="ARBA00012438"/>
    </source>
</evidence>
<dbReference type="SMART" id="SM00304">
    <property type="entry name" value="HAMP"/>
    <property type="match status" value="1"/>
</dbReference>
<dbReference type="InterPro" id="IPR005467">
    <property type="entry name" value="His_kinase_dom"/>
</dbReference>
<dbReference type="SUPFAM" id="SSF158472">
    <property type="entry name" value="HAMP domain-like"/>
    <property type="match status" value="1"/>
</dbReference>
<dbReference type="PRINTS" id="PR00344">
    <property type="entry name" value="BCTRLSENSOR"/>
</dbReference>
<name>A0A3B0QTT5_9ZZZZ</name>
<evidence type="ECO:0000256" key="3">
    <source>
        <dbReference type="ARBA" id="ARBA00022553"/>
    </source>
</evidence>
<evidence type="ECO:0000259" key="8">
    <source>
        <dbReference type="PROSITE" id="PS50109"/>
    </source>
</evidence>
<evidence type="ECO:0000259" key="9">
    <source>
        <dbReference type="PROSITE" id="PS50885"/>
    </source>
</evidence>
<keyword evidence="7" id="KW-0812">Transmembrane</keyword>
<sequence length="587" mass="65687">MGLSRKIYVVFGMLLLMLGVIAAVGLVNTSSMKSASNSIFEEAFFEAQYFIELKGELEHSQRLLLNIMIEPDPADTKGQLDELEVATRQVDSKLAYMLLDENDFDPEARLAIVEFKEMWDEFKVLRDELLTSAIDLERPVNFGVPDFISNSPLRESFQGLILLATDLVEHEKLEAATSSQLVTTKYEHMVRVYLFIIVLGGIFMVVMLVYLSRSIIGRIKTLGNAMQQVEGGKLDFKISVEGTDEIADLMQSFNRMARQVYEGHVNQEQVKMILKWNSQEMEAKNIRLDKFNKELLDANKSIEQTREQMVQSEKMASIGQLAAGVAHEINNPIGFISSNLSTLGGYVKDIRGLVGMFREMEKLYAERDYENASLLTKKIDDFIKDSDINFVLEDLDSLVSESKEGTDRVVSIVSGLKEFSHKGEAEMAKTDINHCLDNVIKIAWNEIKYKAEIEKDFADLPTVMCRSQQVAQVFLNIIVNAAQAIEDKGVISIRTYAGDEDVFVEIGDNGKGMDEDAVRLIFDPFFTTKEVGVGTGLGLSIAYGIISDHKGAIDVRSKPGEGTIFTVRLPKEGANCVEEGEYMDKTA</sequence>
<dbReference type="PROSITE" id="PS50885">
    <property type="entry name" value="HAMP"/>
    <property type="match status" value="1"/>
</dbReference>
<dbReference type="GO" id="GO:0000155">
    <property type="term" value="F:phosphorelay sensor kinase activity"/>
    <property type="evidence" value="ECO:0007669"/>
    <property type="project" value="InterPro"/>
</dbReference>
<keyword evidence="3" id="KW-0597">Phosphoprotein</keyword>
<evidence type="ECO:0000256" key="4">
    <source>
        <dbReference type="ARBA" id="ARBA00022679"/>
    </source>
</evidence>
<reference evidence="10" key="1">
    <citation type="submission" date="2018-06" db="EMBL/GenBank/DDBJ databases">
        <authorList>
            <person name="Zhirakovskaya E."/>
        </authorList>
    </citation>
    <scope>NUCLEOTIDE SEQUENCE</scope>
</reference>
<dbReference type="Gene3D" id="3.30.565.10">
    <property type="entry name" value="Histidine kinase-like ATPase, C-terminal domain"/>
    <property type="match status" value="1"/>
</dbReference>
<keyword evidence="4" id="KW-0808">Transferase</keyword>
<keyword evidence="7" id="KW-0472">Membrane</keyword>
<dbReference type="InterPro" id="IPR004358">
    <property type="entry name" value="Sig_transdc_His_kin-like_C"/>
</dbReference>
<dbReference type="Pfam" id="PF12729">
    <property type="entry name" value="4HB_MCP_1"/>
    <property type="match status" value="1"/>
</dbReference>
<dbReference type="PROSITE" id="PS50109">
    <property type="entry name" value="HIS_KIN"/>
    <property type="match status" value="1"/>
</dbReference>
<evidence type="ECO:0000256" key="6">
    <source>
        <dbReference type="SAM" id="Coils"/>
    </source>
</evidence>
<dbReference type="InterPro" id="IPR003661">
    <property type="entry name" value="HisK_dim/P_dom"/>
</dbReference>
<dbReference type="GO" id="GO:0016020">
    <property type="term" value="C:membrane"/>
    <property type="evidence" value="ECO:0007669"/>
    <property type="project" value="InterPro"/>
</dbReference>
<dbReference type="InterPro" id="IPR036097">
    <property type="entry name" value="HisK_dim/P_sf"/>
</dbReference>
<dbReference type="SUPFAM" id="SSF47384">
    <property type="entry name" value="Homodimeric domain of signal transducing histidine kinase"/>
    <property type="match status" value="1"/>
</dbReference>
<dbReference type="PANTHER" id="PTHR43065">
    <property type="entry name" value="SENSOR HISTIDINE KINASE"/>
    <property type="match status" value="1"/>
</dbReference>
<proteinExistence type="predicted"/>
<dbReference type="Pfam" id="PF00672">
    <property type="entry name" value="HAMP"/>
    <property type="match status" value="1"/>
</dbReference>
<evidence type="ECO:0000256" key="5">
    <source>
        <dbReference type="ARBA" id="ARBA00022777"/>
    </source>
</evidence>
<feature type="transmembrane region" description="Helical" evidence="7">
    <location>
        <begin position="7"/>
        <end position="27"/>
    </location>
</feature>